<dbReference type="Proteomes" id="UP000054703">
    <property type="component" value="Unassembled WGS sequence"/>
</dbReference>
<keyword evidence="2" id="KW-1185">Reference proteome</keyword>
<evidence type="ECO:0008006" key="3">
    <source>
        <dbReference type="Google" id="ProtNLM"/>
    </source>
</evidence>
<evidence type="ECO:0000313" key="1">
    <source>
        <dbReference type="EMBL" id="KTD63575.1"/>
    </source>
</evidence>
<accession>A0A0W0Z375</accession>
<dbReference type="AlphaFoldDB" id="A0A0W0Z375"/>
<dbReference type="RefSeq" id="WP_058513435.1">
    <property type="nucleotide sequence ID" value="NZ_CAAAIH010000021.1"/>
</dbReference>
<proteinExistence type="predicted"/>
<gene>
    <name evidence="1" type="ORF">Lsan_1008</name>
</gene>
<dbReference type="PATRIC" id="fig|45074.5.peg.1067"/>
<dbReference type="OrthoDB" id="9770331at2"/>
<reference evidence="1 2" key="1">
    <citation type="submission" date="2015-11" db="EMBL/GenBank/DDBJ databases">
        <title>Genomic analysis of 38 Legionella species identifies large and diverse effector repertoires.</title>
        <authorList>
            <person name="Burstein D."/>
            <person name="Amaro F."/>
            <person name="Zusman T."/>
            <person name="Lifshitz Z."/>
            <person name="Cohen O."/>
            <person name="Gilbert J.A."/>
            <person name="Pupko T."/>
            <person name="Shuman H.A."/>
            <person name="Segal G."/>
        </authorList>
    </citation>
    <scope>NUCLEOTIDE SEQUENCE [LARGE SCALE GENOMIC DNA]</scope>
    <source>
        <strain evidence="1 2">SC-63-C7</strain>
    </source>
</reference>
<comment type="caution">
    <text evidence="1">The sequence shown here is derived from an EMBL/GenBank/DDBJ whole genome shotgun (WGS) entry which is preliminary data.</text>
</comment>
<name>A0A0W0Z375_9GAMM</name>
<protein>
    <recommendedName>
        <fullName evidence="3">Apea-like HEPN domain-containing protein</fullName>
    </recommendedName>
</protein>
<dbReference type="EMBL" id="LNYU01000024">
    <property type="protein sequence ID" value="KTD63575.1"/>
    <property type="molecule type" value="Genomic_DNA"/>
</dbReference>
<organism evidence="1 2">
    <name type="scientific">Legionella santicrucis</name>
    <dbReference type="NCBI Taxonomy" id="45074"/>
    <lineage>
        <taxon>Bacteria</taxon>
        <taxon>Pseudomonadati</taxon>
        <taxon>Pseudomonadota</taxon>
        <taxon>Gammaproteobacteria</taxon>
        <taxon>Legionellales</taxon>
        <taxon>Legionellaceae</taxon>
        <taxon>Legionella</taxon>
    </lineage>
</organism>
<evidence type="ECO:0000313" key="2">
    <source>
        <dbReference type="Proteomes" id="UP000054703"/>
    </source>
</evidence>
<sequence>MKKDNESLLQQIVPENFYKEFCLNGGIFKDQFESINRSCKIDSLIKQLDIKNPVIKKNCISCVQQMIQSEITFSRIDYHDFIQKLNIILGEKTIKYKFSLLLKNMSNSINYHKTIIFKEGTKFLDENLLNLNLEITDHIFSIEANFDGYNFFPIGNIDHAFGQLCRTIASFFLIKDILRIKREEKATLEIDIANSLQLEHYTSLNFSLNNDFFKSIKLRDIDTDFIDISLKFFQTMIEKNEQKHLINSLINYFLYVDADNYSAGCVLYLVTAFESLLIKPENDKFKSSTRNIIIGYFISECFDDYQKIITALNSLVQLRNELIHGGGHYNFATACKIYNDGEFIFRRTILKIIKWYNLEL</sequence>